<keyword evidence="3" id="KW-1185">Reference proteome</keyword>
<feature type="region of interest" description="Disordered" evidence="1">
    <location>
        <begin position="41"/>
        <end position="116"/>
    </location>
</feature>
<feature type="non-terminal residue" evidence="2">
    <location>
        <position position="1"/>
    </location>
</feature>
<evidence type="ECO:0000313" key="2">
    <source>
        <dbReference type="EMBL" id="KAK3371675.1"/>
    </source>
</evidence>
<protein>
    <submittedName>
        <fullName evidence="2">Uncharacterized protein</fullName>
    </submittedName>
</protein>
<evidence type="ECO:0000313" key="3">
    <source>
        <dbReference type="Proteomes" id="UP001287356"/>
    </source>
</evidence>
<organism evidence="2 3">
    <name type="scientific">Lasiosphaeria ovina</name>
    <dbReference type="NCBI Taxonomy" id="92902"/>
    <lineage>
        <taxon>Eukaryota</taxon>
        <taxon>Fungi</taxon>
        <taxon>Dikarya</taxon>
        <taxon>Ascomycota</taxon>
        <taxon>Pezizomycotina</taxon>
        <taxon>Sordariomycetes</taxon>
        <taxon>Sordariomycetidae</taxon>
        <taxon>Sordariales</taxon>
        <taxon>Lasiosphaeriaceae</taxon>
        <taxon>Lasiosphaeria</taxon>
    </lineage>
</organism>
<reference evidence="2" key="2">
    <citation type="submission" date="2023-06" db="EMBL/GenBank/DDBJ databases">
        <authorList>
            <consortium name="Lawrence Berkeley National Laboratory"/>
            <person name="Haridas S."/>
            <person name="Hensen N."/>
            <person name="Bonometti L."/>
            <person name="Westerberg I."/>
            <person name="Brannstrom I.O."/>
            <person name="Guillou S."/>
            <person name="Cros-Aarteil S."/>
            <person name="Calhoun S."/>
            <person name="Kuo A."/>
            <person name="Mondo S."/>
            <person name="Pangilinan J."/>
            <person name="Riley R."/>
            <person name="Labutti K."/>
            <person name="Andreopoulos B."/>
            <person name="Lipzen A."/>
            <person name="Chen C."/>
            <person name="Yanf M."/>
            <person name="Daum C."/>
            <person name="Ng V."/>
            <person name="Clum A."/>
            <person name="Steindorff A."/>
            <person name="Ohm R."/>
            <person name="Martin F."/>
            <person name="Silar P."/>
            <person name="Natvig D."/>
            <person name="Lalanne C."/>
            <person name="Gautier V."/>
            <person name="Ament-Velasquez S.L."/>
            <person name="Kruys A."/>
            <person name="Hutchinson M.I."/>
            <person name="Powell A.J."/>
            <person name="Barry K."/>
            <person name="Miller A.N."/>
            <person name="Grigoriev I.V."/>
            <person name="Debuchy R."/>
            <person name="Gladieux P."/>
            <person name="Thoren M.H."/>
            <person name="Johannesson H."/>
        </authorList>
    </citation>
    <scope>NUCLEOTIDE SEQUENCE</scope>
    <source>
        <strain evidence="2">CBS 958.72</strain>
    </source>
</reference>
<name>A0AAE0K928_9PEZI</name>
<accession>A0AAE0K928</accession>
<sequence>MAGAASIPRFLLPQHGLIWRQAAAVAAGTTASAGPAPQYVRLASSSSSSSSSKKPSSSSAGAGPGNVLAKPERFNPPSHGARLPRKGGALPRHYGGELSSDEVQRQRAKDYPGLPPPPGTWGQWFWNSRGLHMAITLGTLTSLAVYTFTENFKRTSPFVDLLPTYSDMAAHPIASTRQVIEVVRMNAMHRAAETDRKRKRHVEDVEKRKLYRQAHGLPEEQGFFGLKQATIRTDAEMAAEAAA</sequence>
<comment type="caution">
    <text evidence="2">The sequence shown here is derived from an EMBL/GenBank/DDBJ whole genome shotgun (WGS) entry which is preliminary data.</text>
</comment>
<feature type="compositionally biased region" description="Low complexity" evidence="1">
    <location>
        <begin position="41"/>
        <end position="61"/>
    </location>
</feature>
<reference evidence="2" key="1">
    <citation type="journal article" date="2023" name="Mol. Phylogenet. Evol.">
        <title>Genome-scale phylogeny and comparative genomics of the fungal order Sordariales.</title>
        <authorList>
            <person name="Hensen N."/>
            <person name="Bonometti L."/>
            <person name="Westerberg I."/>
            <person name="Brannstrom I.O."/>
            <person name="Guillou S."/>
            <person name="Cros-Aarteil S."/>
            <person name="Calhoun S."/>
            <person name="Haridas S."/>
            <person name="Kuo A."/>
            <person name="Mondo S."/>
            <person name="Pangilinan J."/>
            <person name="Riley R."/>
            <person name="LaButti K."/>
            <person name="Andreopoulos B."/>
            <person name="Lipzen A."/>
            <person name="Chen C."/>
            <person name="Yan M."/>
            <person name="Daum C."/>
            <person name="Ng V."/>
            <person name="Clum A."/>
            <person name="Steindorff A."/>
            <person name="Ohm R.A."/>
            <person name="Martin F."/>
            <person name="Silar P."/>
            <person name="Natvig D.O."/>
            <person name="Lalanne C."/>
            <person name="Gautier V."/>
            <person name="Ament-Velasquez S.L."/>
            <person name="Kruys A."/>
            <person name="Hutchinson M.I."/>
            <person name="Powell A.J."/>
            <person name="Barry K."/>
            <person name="Miller A.N."/>
            <person name="Grigoriev I.V."/>
            <person name="Debuchy R."/>
            <person name="Gladieux P."/>
            <person name="Hiltunen Thoren M."/>
            <person name="Johannesson H."/>
        </authorList>
    </citation>
    <scope>NUCLEOTIDE SEQUENCE</scope>
    <source>
        <strain evidence="2">CBS 958.72</strain>
    </source>
</reference>
<dbReference type="EMBL" id="JAULSN010000005">
    <property type="protein sequence ID" value="KAK3371675.1"/>
    <property type="molecule type" value="Genomic_DNA"/>
</dbReference>
<evidence type="ECO:0000256" key="1">
    <source>
        <dbReference type="SAM" id="MobiDB-lite"/>
    </source>
</evidence>
<gene>
    <name evidence="2" type="ORF">B0T24DRAFT_514695</name>
</gene>
<proteinExistence type="predicted"/>
<dbReference type="Proteomes" id="UP001287356">
    <property type="component" value="Unassembled WGS sequence"/>
</dbReference>
<dbReference type="AlphaFoldDB" id="A0AAE0K928"/>